<dbReference type="GO" id="GO:0005783">
    <property type="term" value="C:endoplasmic reticulum"/>
    <property type="evidence" value="ECO:0007669"/>
    <property type="project" value="TreeGrafter"/>
</dbReference>
<dbReference type="PANTHER" id="PTHR44068:SF1">
    <property type="entry name" value="HYPOTHETICAL LOC100005854"/>
    <property type="match status" value="1"/>
</dbReference>
<organism evidence="3 4">
    <name type="scientific">Blyttiomyces helicus</name>
    <dbReference type="NCBI Taxonomy" id="388810"/>
    <lineage>
        <taxon>Eukaryota</taxon>
        <taxon>Fungi</taxon>
        <taxon>Fungi incertae sedis</taxon>
        <taxon>Chytridiomycota</taxon>
        <taxon>Chytridiomycota incertae sedis</taxon>
        <taxon>Chytridiomycetes</taxon>
        <taxon>Chytridiomycetes incertae sedis</taxon>
        <taxon>Blyttiomyces</taxon>
    </lineage>
</organism>
<keyword evidence="4" id="KW-1185">Reference proteome</keyword>
<name>A0A4P9WCX1_9FUNG</name>
<dbReference type="Proteomes" id="UP000269721">
    <property type="component" value="Unassembled WGS sequence"/>
</dbReference>
<protein>
    <submittedName>
        <fullName evidence="3">Sterol methyltransferase C-terminal-domain-containing protein</fullName>
    </submittedName>
</protein>
<keyword evidence="1 3" id="KW-0808">Transferase</keyword>
<sequence>MKPAIDRLLFNSRRRYADASGSLPLATDKFVMGMETLRLAPPGTRKVSTLLNLAAENLVKGGEKHLFTPMYFFLARKPLGTVAGAANA</sequence>
<evidence type="ECO:0000259" key="2">
    <source>
        <dbReference type="Pfam" id="PF08498"/>
    </source>
</evidence>
<gene>
    <name evidence="3" type="ORF">BDK51DRAFT_42053</name>
</gene>
<dbReference type="AlphaFoldDB" id="A0A4P9WCX1"/>
<dbReference type="InterPro" id="IPR013705">
    <property type="entry name" value="Sterol_MeTrfase_C"/>
</dbReference>
<dbReference type="GO" id="GO:0003838">
    <property type="term" value="F:sterol 24-C-methyltransferase activity"/>
    <property type="evidence" value="ECO:0007669"/>
    <property type="project" value="TreeGrafter"/>
</dbReference>
<dbReference type="GO" id="GO:0016126">
    <property type="term" value="P:sterol biosynthetic process"/>
    <property type="evidence" value="ECO:0007669"/>
    <property type="project" value="TreeGrafter"/>
</dbReference>
<keyword evidence="3" id="KW-0489">Methyltransferase</keyword>
<dbReference type="GO" id="GO:0032259">
    <property type="term" value="P:methylation"/>
    <property type="evidence" value="ECO:0007669"/>
    <property type="project" value="UniProtKB-KW"/>
</dbReference>
<proteinExistence type="predicted"/>
<evidence type="ECO:0000256" key="1">
    <source>
        <dbReference type="ARBA" id="ARBA00022679"/>
    </source>
</evidence>
<evidence type="ECO:0000313" key="4">
    <source>
        <dbReference type="Proteomes" id="UP000269721"/>
    </source>
</evidence>
<dbReference type="PANTHER" id="PTHR44068">
    <property type="entry name" value="ZGC:194242"/>
    <property type="match status" value="1"/>
</dbReference>
<dbReference type="Pfam" id="PF08498">
    <property type="entry name" value="Sterol_MT_C"/>
    <property type="match status" value="1"/>
</dbReference>
<dbReference type="EMBL" id="KZ995518">
    <property type="protein sequence ID" value="RKO90511.1"/>
    <property type="molecule type" value="Genomic_DNA"/>
</dbReference>
<dbReference type="InterPro" id="IPR050447">
    <property type="entry name" value="Erg6_SMT_methyltransf"/>
</dbReference>
<accession>A0A4P9WCX1</accession>
<feature type="domain" description="Sterol methyltransferase C-terminal" evidence="2">
    <location>
        <begin position="26"/>
        <end position="78"/>
    </location>
</feature>
<dbReference type="OrthoDB" id="540004at2759"/>
<evidence type="ECO:0000313" key="3">
    <source>
        <dbReference type="EMBL" id="RKO90511.1"/>
    </source>
</evidence>
<reference evidence="4" key="1">
    <citation type="journal article" date="2018" name="Nat. Microbiol.">
        <title>Leveraging single-cell genomics to expand the fungal tree of life.</title>
        <authorList>
            <person name="Ahrendt S.R."/>
            <person name="Quandt C.A."/>
            <person name="Ciobanu D."/>
            <person name="Clum A."/>
            <person name="Salamov A."/>
            <person name="Andreopoulos B."/>
            <person name="Cheng J.F."/>
            <person name="Woyke T."/>
            <person name="Pelin A."/>
            <person name="Henrissat B."/>
            <person name="Reynolds N.K."/>
            <person name="Benny G.L."/>
            <person name="Smith M.E."/>
            <person name="James T.Y."/>
            <person name="Grigoriev I.V."/>
        </authorList>
    </citation>
    <scope>NUCLEOTIDE SEQUENCE [LARGE SCALE GENOMIC DNA]</scope>
</reference>